<keyword evidence="6" id="KW-1133">Transmembrane helix</keyword>
<evidence type="ECO:0000313" key="9">
    <source>
        <dbReference type="EMBL" id="KAK3708269.1"/>
    </source>
</evidence>
<feature type="region of interest" description="Disordered" evidence="5">
    <location>
        <begin position="53"/>
        <end position="159"/>
    </location>
</feature>
<evidence type="ECO:0000256" key="1">
    <source>
        <dbReference type="ARBA" id="ARBA00022690"/>
    </source>
</evidence>
<feature type="domain" description="VWFC" evidence="7">
    <location>
        <begin position="308"/>
        <end position="365"/>
    </location>
</feature>
<proteinExistence type="predicted"/>
<evidence type="ECO:0000256" key="5">
    <source>
        <dbReference type="SAM" id="MobiDB-lite"/>
    </source>
</evidence>
<name>A0AAE0XTT9_9GAST</name>
<feature type="domain" description="VWFC" evidence="7">
    <location>
        <begin position="365"/>
        <end position="422"/>
    </location>
</feature>
<evidence type="ECO:0000259" key="8">
    <source>
        <dbReference type="PROSITE" id="PS51252"/>
    </source>
</evidence>
<reference evidence="9" key="1">
    <citation type="journal article" date="2023" name="G3 (Bethesda)">
        <title>A reference genome for the long-term kleptoplast-retaining sea slug Elysia crispata morphotype clarki.</title>
        <authorList>
            <person name="Eastman K.E."/>
            <person name="Pendleton A.L."/>
            <person name="Shaikh M.A."/>
            <person name="Suttiyut T."/>
            <person name="Ogas R."/>
            <person name="Tomko P."/>
            <person name="Gavelis G."/>
            <person name="Widhalm J.R."/>
            <person name="Wisecaver J.H."/>
        </authorList>
    </citation>
    <scope>NUCLEOTIDE SEQUENCE</scope>
    <source>
        <strain evidence="9">ECLA1</strain>
    </source>
</reference>
<dbReference type="PROSITE" id="PS50184">
    <property type="entry name" value="VWFC_2"/>
    <property type="match status" value="6"/>
</dbReference>
<feature type="domain" description="VWFC" evidence="7">
    <location>
        <begin position="774"/>
        <end position="831"/>
    </location>
</feature>
<evidence type="ECO:0000256" key="3">
    <source>
        <dbReference type="ARBA" id="ARBA00022737"/>
    </source>
</evidence>
<dbReference type="SMART" id="SM00215">
    <property type="entry name" value="VWC_out"/>
    <property type="match status" value="4"/>
</dbReference>
<dbReference type="Gene3D" id="2.10.22.10">
    <property type="entry name" value="Antistasin, domain 1"/>
    <property type="match status" value="1"/>
</dbReference>
<feature type="domain" description="VWFC" evidence="7">
    <location>
        <begin position="710"/>
        <end position="768"/>
    </location>
</feature>
<feature type="domain" description="VWFC" evidence="7">
    <location>
        <begin position="638"/>
        <end position="696"/>
    </location>
</feature>
<comment type="caution">
    <text evidence="9">The sequence shown here is derived from an EMBL/GenBank/DDBJ whole genome shotgun (WGS) entry which is preliminary data.</text>
</comment>
<dbReference type="PANTHER" id="PTHR46439">
    <property type="entry name" value="CYSTEINE-RICH MOTOR NEURON 1 PROTEIN"/>
    <property type="match status" value="1"/>
</dbReference>
<sequence>MRIKYRRGIDGEIRFIRCASLGDEEIQEFDCNGTDCPPAYQQESLCPNDSFIAVSNTDMDNHDSERLQQLPPPMQPLYLSPSSAASAHAGSGHGTDDFSSTNTYTSGAEESDYSNHNGISLDDFGLDSTHDDEDEDEFTKTNSNEFHGSDIQRDSEYHDGLSDDDYIDYHEENSYLLAEMPTSFCVCNFSSCQMPACAEGFYPVLVRNGTGTPGSCCDIYECKVLEECQSLICPVIEEAPCPTDSSRPPPRLSDDFCCKVQQECTCKPKEECETVQCPDGFQVQVISLASWQPGSCCDQFRCVNASGLTCSYNGKELRNGETWDIDKCKTCECRDGLNRCKDKSCKSPSCTWMVIPDGECCPVCRGCVSDSGELYNDADVWREDDCTTCICKDGHAQCQAESCAVPCKDPVKVPGQCCLVCPEESVAMSRLCPGLDKCDLSCPLGLDIGEDGCSLCRCKEETCDLDCPHGFQSDVEGRLLCKCNDGPGVFDPGCPMKEEDCAKKCEYGFQRSADGCTKCKCNRCPQAACTKTCLHGYVSNDEGCELCKCKDAPSPSLTYPPMSINEAGKSCMSQAGAHHDDGESWNDGCRVCYCHNGVEMCSLIACPSPHCSNPVFRTGDCCPTCPGLSVVSPQGDQELCQSSQGRYYVEGETWNLDDCTQCVCHGGAILCQTPSCPPVLCHHPVRPEGSCCATCKEGDIGPPLPATFPRHCKSTTGMFYKHGEIWQPTPCQSCACQNGQIQCFNQMCPPVNCNRTILKKGQCCPVCAESRRLEVCVYNGATYEEGEQWQGDNCTQCICVNGKFQCFPLACPALHCAIMVLRKGHCCPECYDISMLQDHKKRKDSGERLKNQTELPVLSQQDKTVSSGSKVDANVIGFSILGILVFLLAIAVLLLVFYILRRRHKKAIVCRFRPRPKSTNLELQGHMPFIPPDNMSGDSGNGSGVDGSDPQLHSKAVEAEKQLLEKLCSGLVNERETRATNPYTEMVFGDQVKESSRASSHFLASVKT</sequence>
<keyword evidence="6" id="KW-0812">Transmembrane</keyword>
<dbReference type="GO" id="GO:0005886">
    <property type="term" value="C:plasma membrane"/>
    <property type="evidence" value="ECO:0007669"/>
    <property type="project" value="TreeGrafter"/>
</dbReference>
<keyword evidence="3" id="KW-0677">Repeat</keyword>
<feature type="compositionally biased region" description="Low complexity" evidence="5">
    <location>
        <begin position="76"/>
        <end position="90"/>
    </location>
</feature>
<dbReference type="AlphaFoldDB" id="A0AAE0XTT9"/>
<dbReference type="SUPFAM" id="SSF57603">
    <property type="entry name" value="FnI-like domain"/>
    <property type="match status" value="6"/>
</dbReference>
<keyword evidence="4" id="KW-0722">Serine protease inhibitor</keyword>
<evidence type="ECO:0000256" key="4">
    <source>
        <dbReference type="ARBA" id="ARBA00022900"/>
    </source>
</evidence>
<dbReference type="InterPro" id="IPR004094">
    <property type="entry name" value="Antistasin-like"/>
</dbReference>
<dbReference type="Pfam" id="PF00093">
    <property type="entry name" value="VWC"/>
    <property type="match status" value="4"/>
</dbReference>
<dbReference type="Gene3D" id="6.20.200.20">
    <property type="match status" value="6"/>
</dbReference>
<feature type="domain" description="Antistasin-like" evidence="8">
    <location>
        <begin position="524"/>
        <end position="549"/>
    </location>
</feature>
<gene>
    <name evidence="9" type="ORF">RRG08_023671</name>
</gene>
<dbReference type="Proteomes" id="UP001283361">
    <property type="component" value="Unassembled WGS sequence"/>
</dbReference>
<dbReference type="PANTHER" id="PTHR46439:SF1">
    <property type="entry name" value="CYSTEINE-RICH MOTOR NEURON 1 PROTEIN"/>
    <property type="match status" value="1"/>
</dbReference>
<dbReference type="Pfam" id="PF02822">
    <property type="entry name" value="Antistasin"/>
    <property type="match status" value="3"/>
</dbReference>
<evidence type="ECO:0008006" key="11">
    <source>
        <dbReference type="Google" id="ProtNLM"/>
    </source>
</evidence>
<dbReference type="GO" id="GO:0004867">
    <property type="term" value="F:serine-type endopeptidase inhibitor activity"/>
    <property type="evidence" value="ECO:0007669"/>
    <property type="project" value="UniProtKB-KW"/>
</dbReference>
<protein>
    <recommendedName>
        <fullName evidence="11">Cysteine-rich motor neuron 1 protein</fullName>
    </recommendedName>
</protein>
<dbReference type="EMBL" id="JAWDGP010007701">
    <property type="protein sequence ID" value="KAK3708269.1"/>
    <property type="molecule type" value="Genomic_DNA"/>
</dbReference>
<feature type="domain" description="VWFC" evidence="7">
    <location>
        <begin position="569"/>
        <end position="626"/>
    </location>
</feature>
<keyword evidence="10" id="KW-1185">Reference proteome</keyword>
<evidence type="ECO:0000256" key="2">
    <source>
        <dbReference type="ARBA" id="ARBA00022729"/>
    </source>
</evidence>
<dbReference type="SMART" id="SM00214">
    <property type="entry name" value="VWC"/>
    <property type="match status" value="6"/>
</dbReference>
<dbReference type="Pfam" id="PF23334">
    <property type="entry name" value="VWC2L_2nd"/>
    <property type="match status" value="2"/>
</dbReference>
<dbReference type="PROSITE" id="PS51252">
    <property type="entry name" value="ANTISTASIN"/>
    <property type="match status" value="1"/>
</dbReference>
<dbReference type="InterPro" id="IPR052624">
    <property type="entry name" value="CRIM1"/>
</dbReference>
<dbReference type="InterPro" id="IPR011061">
    <property type="entry name" value="Hirudin/antistatin"/>
</dbReference>
<feature type="compositionally biased region" description="Basic and acidic residues" evidence="5">
    <location>
        <begin position="147"/>
        <end position="159"/>
    </location>
</feature>
<dbReference type="SUPFAM" id="SSF57262">
    <property type="entry name" value="Leech antihemostatic proteins"/>
    <property type="match status" value="1"/>
</dbReference>
<evidence type="ECO:0000313" key="10">
    <source>
        <dbReference type="Proteomes" id="UP001283361"/>
    </source>
</evidence>
<evidence type="ECO:0000259" key="7">
    <source>
        <dbReference type="PROSITE" id="PS50184"/>
    </source>
</evidence>
<feature type="compositionally biased region" description="Polar residues" evidence="5">
    <location>
        <begin position="97"/>
        <end position="118"/>
    </location>
</feature>
<feature type="transmembrane region" description="Helical" evidence="6">
    <location>
        <begin position="875"/>
        <end position="900"/>
    </location>
</feature>
<accession>A0AAE0XTT9</accession>
<dbReference type="PROSITE" id="PS01208">
    <property type="entry name" value="VWFC_1"/>
    <property type="match status" value="4"/>
</dbReference>
<dbReference type="InterPro" id="IPR001007">
    <property type="entry name" value="VWF_dom"/>
</dbReference>
<keyword evidence="2" id="KW-0732">Signal</keyword>
<organism evidence="9 10">
    <name type="scientific">Elysia crispata</name>
    <name type="common">lettuce slug</name>
    <dbReference type="NCBI Taxonomy" id="231223"/>
    <lineage>
        <taxon>Eukaryota</taxon>
        <taxon>Metazoa</taxon>
        <taxon>Spiralia</taxon>
        <taxon>Lophotrochozoa</taxon>
        <taxon>Mollusca</taxon>
        <taxon>Gastropoda</taxon>
        <taxon>Heterobranchia</taxon>
        <taxon>Euthyneura</taxon>
        <taxon>Panpulmonata</taxon>
        <taxon>Sacoglossa</taxon>
        <taxon>Placobranchoidea</taxon>
        <taxon>Plakobranchidae</taxon>
        <taxon>Elysia</taxon>
    </lineage>
</organism>
<evidence type="ECO:0000256" key="6">
    <source>
        <dbReference type="SAM" id="Phobius"/>
    </source>
</evidence>
<keyword evidence="1" id="KW-0646">Protease inhibitor</keyword>
<keyword evidence="6" id="KW-0472">Membrane</keyword>